<organism evidence="5 7">
    <name type="scientific">[Clostridium] leptum DSM 753</name>
    <dbReference type="NCBI Taxonomy" id="428125"/>
    <lineage>
        <taxon>Bacteria</taxon>
        <taxon>Bacillati</taxon>
        <taxon>Bacillota</taxon>
        <taxon>Clostridia</taxon>
        <taxon>Eubacteriales</taxon>
        <taxon>Oscillospiraceae</taxon>
        <taxon>Oscillospiraceae incertae sedis</taxon>
    </lineage>
</organism>
<dbReference type="PROSITE" id="PS50893">
    <property type="entry name" value="ABC_TRANSPORTER_2"/>
    <property type="match status" value="1"/>
</dbReference>
<keyword evidence="3 5" id="KW-0067">ATP-binding</keyword>
<evidence type="ECO:0000313" key="6">
    <source>
        <dbReference type="EMBL" id="PEQ25778.1"/>
    </source>
</evidence>
<dbReference type="SMART" id="SM00382">
    <property type="entry name" value="AAA"/>
    <property type="match status" value="1"/>
</dbReference>
<reference evidence="5 7" key="1">
    <citation type="submission" date="2007-08" db="EMBL/GenBank/DDBJ databases">
        <title>Draft genome sequence of Clostridium leptum (DSM 753).</title>
        <authorList>
            <person name="Sudarsanam P."/>
            <person name="Ley R."/>
            <person name="Guruge J."/>
            <person name="Turnbaugh P.J."/>
            <person name="Mahowald M."/>
            <person name="Liep D."/>
            <person name="Gordon J."/>
        </authorList>
    </citation>
    <scope>NUCLEOTIDE SEQUENCE [LARGE SCALE GENOMIC DNA]</scope>
    <source>
        <strain evidence="5 7">DSM 753</strain>
    </source>
</reference>
<evidence type="ECO:0000256" key="3">
    <source>
        <dbReference type="ARBA" id="ARBA00022840"/>
    </source>
</evidence>
<dbReference type="eggNOG" id="COG1131">
    <property type="taxonomic scope" value="Bacteria"/>
</dbReference>
<dbReference type="Proteomes" id="UP000003490">
    <property type="component" value="Unassembled WGS sequence"/>
</dbReference>
<keyword evidence="1" id="KW-0813">Transport</keyword>
<sequence>MKLLSVNHLSKRYPGFALQQVSFSVYPGRIMGLIGKNGAGKSTTLKSILNMVHPDSGDVKMFGMDFYQHEKECKQQIGVVFGGVDFYPLKKLSSITAVTRRFYSAWDQEKYEHYLKLFDLDDEKKFKELSNGMKVKYLLSLALSHHAKLLILDEPTSGLDPVSRDELLHIFKRITADKARAILFSTHITSDLDRCADDITYIQNGNVLKSADKDTFLRSFDHLRTSEDKQPLTLEEIMLRTERSDFDETAL</sequence>
<evidence type="ECO:0000256" key="1">
    <source>
        <dbReference type="ARBA" id="ARBA00022448"/>
    </source>
</evidence>
<evidence type="ECO:0000313" key="8">
    <source>
        <dbReference type="Proteomes" id="UP000220611"/>
    </source>
</evidence>
<protein>
    <submittedName>
        <fullName evidence="6">ABC transporter ATP-binding protein</fullName>
    </submittedName>
    <submittedName>
        <fullName evidence="5">ABC transporter, ATP-binding protein</fullName>
    </submittedName>
</protein>
<proteinExistence type="predicted"/>
<name>A7VX08_9FIRM</name>
<dbReference type="GO" id="GO:0005524">
    <property type="term" value="F:ATP binding"/>
    <property type="evidence" value="ECO:0007669"/>
    <property type="project" value="UniProtKB-KW"/>
</dbReference>
<comment type="caution">
    <text evidence="5">The sequence shown here is derived from an EMBL/GenBank/DDBJ whole genome shotgun (WGS) entry which is preliminary data.</text>
</comment>
<dbReference type="CDD" id="cd03230">
    <property type="entry name" value="ABC_DR_subfamily_A"/>
    <property type="match status" value="1"/>
</dbReference>
<dbReference type="PANTHER" id="PTHR42939:SF3">
    <property type="entry name" value="ABC TRANSPORTER ATP-BINDING COMPONENT"/>
    <property type="match status" value="1"/>
</dbReference>
<dbReference type="Proteomes" id="UP000220611">
    <property type="component" value="Unassembled WGS sequence"/>
</dbReference>
<keyword evidence="8" id="KW-1185">Reference proteome</keyword>
<dbReference type="InterPro" id="IPR003593">
    <property type="entry name" value="AAA+_ATPase"/>
</dbReference>
<keyword evidence="2" id="KW-0547">Nucleotide-binding</keyword>
<dbReference type="InterPro" id="IPR027417">
    <property type="entry name" value="P-loop_NTPase"/>
</dbReference>
<gene>
    <name evidence="6" type="ORF">CH238_01935</name>
    <name evidence="5" type="ORF">CLOLEP_03131</name>
</gene>
<dbReference type="AlphaFoldDB" id="A7VX08"/>
<reference evidence="6 8" key="3">
    <citation type="submission" date="2017-07" db="EMBL/GenBank/DDBJ databases">
        <title>Prevalence of linear plasmids in Cutibacterium (Propionibacterium) acnes isolates obtained from prostatic tissue.</title>
        <authorList>
            <person name="Davidsson S."/>
            <person name="Carlsson J."/>
            <person name="Molling P."/>
            <person name="Andren O."/>
            <person name="Andersson S.-O."/>
            <person name="Brzuszkiewicz E."/>
            <person name="Poehlein A."/>
            <person name="Al-Zeer M."/>
            <person name="Brinkmann V."/>
            <person name="Scavenius C."/>
            <person name="Nazipi S."/>
            <person name="Soderquist B."/>
            <person name="Bruggemann H."/>
        </authorList>
    </citation>
    <scope>NUCLEOTIDE SEQUENCE [LARGE SCALE GENOMIC DNA]</scope>
    <source>
        <strain evidence="6 8">DSM 753</strain>
    </source>
</reference>
<reference evidence="5 7" key="2">
    <citation type="submission" date="2007-08" db="EMBL/GenBank/DDBJ databases">
        <authorList>
            <person name="Fulton L."/>
            <person name="Clifton S."/>
            <person name="Fulton B."/>
            <person name="Xu J."/>
            <person name="Minx P."/>
            <person name="Pepin K.H."/>
            <person name="Johnson M."/>
            <person name="Thiruvilangam P."/>
            <person name="Bhonagiri V."/>
            <person name="Nash W.E."/>
            <person name="Wang C."/>
            <person name="Mardis E.R."/>
            <person name="Wilson R.K."/>
        </authorList>
    </citation>
    <scope>NUCLEOTIDE SEQUENCE [LARGE SCALE GENOMIC DNA]</scope>
    <source>
        <strain evidence="5 7">DSM 753</strain>
    </source>
</reference>
<dbReference type="SUPFAM" id="SSF52540">
    <property type="entry name" value="P-loop containing nucleoside triphosphate hydrolases"/>
    <property type="match status" value="1"/>
</dbReference>
<dbReference type="EMBL" id="NOXF01000001">
    <property type="protein sequence ID" value="PEQ25778.1"/>
    <property type="molecule type" value="Genomic_DNA"/>
</dbReference>
<evidence type="ECO:0000313" key="5">
    <source>
        <dbReference type="EMBL" id="EDO60305.1"/>
    </source>
</evidence>
<dbReference type="InterPro" id="IPR003439">
    <property type="entry name" value="ABC_transporter-like_ATP-bd"/>
</dbReference>
<dbReference type="PANTHER" id="PTHR42939">
    <property type="entry name" value="ABC TRANSPORTER ATP-BINDING PROTEIN ALBC-RELATED"/>
    <property type="match status" value="1"/>
</dbReference>
<dbReference type="EMBL" id="ABCB02000020">
    <property type="protein sequence ID" value="EDO60305.1"/>
    <property type="molecule type" value="Genomic_DNA"/>
</dbReference>
<dbReference type="GO" id="GO:0016887">
    <property type="term" value="F:ATP hydrolysis activity"/>
    <property type="evidence" value="ECO:0007669"/>
    <property type="project" value="InterPro"/>
</dbReference>
<dbReference type="Gene3D" id="3.40.50.300">
    <property type="entry name" value="P-loop containing nucleotide triphosphate hydrolases"/>
    <property type="match status" value="1"/>
</dbReference>
<dbReference type="InterPro" id="IPR051782">
    <property type="entry name" value="ABC_Transporter_VariousFunc"/>
</dbReference>
<evidence type="ECO:0000256" key="2">
    <source>
        <dbReference type="ARBA" id="ARBA00022741"/>
    </source>
</evidence>
<evidence type="ECO:0000313" key="7">
    <source>
        <dbReference type="Proteomes" id="UP000003490"/>
    </source>
</evidence>
<feature type="domain" description="ABC transporter" evidence="4">
    <location>
        <begin position="1"/>
        <end position="229"/>
    </location>
</feature>
<accession>A7VX08</accession>
<evidence type="ECO:0000259" key="4">
    <source>
        <dbReference type="PROSITE" id="PS50893"/>
    </source>
</evidence>
<dbReference type="HOGENOM" id="CLU_000604_1_2_9"/>
<dbReference type="OrthoDB" id="9804819at2"/>
<dbReference type="Pfam" id="PF00005">
    <property type="entry name" value="ABC_tran"/>
    <property type="match status" value="1"/>
</dbReference>